<dbReference type="STRING" id="273121.WS0244"/>
<name>Q7MSP8_WOLSU</name>
<feature type="transmembrane region" description="Helical" evidence="1">
    <location>
        <begin position="233"/>
        <end position="252"/>
    </location>
</feature>
<sequence length="283" mass="33225">MERVETTEVLFSSLFFLLAIFTLLVVGLSQYAKNFSQLFALVAKERGLYAVLLNLFMTVGFFSTLFFLFRPRARPRLSLRYKISMTGMLFLFFGTLLLGLSVKMGNGSIERESVAGIMDWLYYIRQSLARWFGSYWGERALDWLFFFSFVFLPLLIWINEMEFDRNDLLGHYFHSLRPSINLSIGTLFGMSIQPLFKESWWEYNELALLGLGLVLLAILFYKKRHYFGFYEIFNMVLLGMALLLMALAHPLFEGYIDYYEAKKAFYGLVLLGWSARWMDRITR</sequence>
<keyword evidence="1" id="KW-0812">Transmembrane</keyword>
<proteinExistence type="predicted"/>
<dbReference type="KEGG" id="wsu:WS0244"/>
<dbReference type="EMBL" id="BX571657">
    <property type="protein sequence ID" value="CAE09400.1"/>
    <property type="molecule type" value="Genomic_DNA"/>
</dbReference>
<keyword evidence="1" id="KW-1133">Transmembrane helix</keyword>
<accession>Q7MSP8</accession>
<feature type="transmembrane region" description="Helical" evidence="1">
    <location>
        <begin position="179"/>
        <end position="196"/>
    </location>
</feature>
<reference evidence="2 3" key="1">
    <citation type="journal article" date="2003" name="Proc. Natl. Acad. Sci. U.S.A.">
        <title>Complete genome sequence and analysis of Wolinella succinogenes.</title>
        <authorList>
            <person name="Baar C."/>
            <person name="Eppinger M."/>
            <person name="Raddatz G."/>
            <person name="Simon JM."/>
            <person name="Lanz C."/>
            <person name="Klimmek O."/>
            <person name="Nandakumar R."/>
            <person name="Gross R."/>
            <person name="Rosinus A."/>
            <person name="Keller H."/>
            <person name="Jagtap P."/>
            <person name="Linke B."/>
            <person name="Meyer F."/>
            <person name="Lederer H."/>
            <person name="Schuster S.C."/>
        </authorList>
    </citation>
    <scope>NUCLEOTIDE SEQUENCE [LARGE SCALE GENOMIC DNA]</scope>
    <source>
        <strain evidence="3">ATCC 29543 / DSM 1740 / CCUG 13145 / JCM 31913 / LMG 7466 / NCTC 11488 / FDC 602W</strain>
    </source>
</reference>
<feature type="transmembrane region" description="Helical" evidence="1">
    <location>
        <begin position="9"/>
        <end position="28"/>
    </location>
</feature>
<dbReference type="HOGENOM" id="CLU_086318_0_0_7"/>
<feature type="transmembrane region" description="Helical" evidence="1">
    <location>
        <begin position="202"/>
        <end position="221"/>
    </location>
</feature>
<feature type="transmembrane region" description="Helical" evidence="1">
    <location>
        <begin position="81"/>
        <end position="102"/>
    </location>
</feature>
<organism evidence="3">
    <name type="scientific">Wolinella succinogenes (strain ATCC 29543 / DSM 1740 / CCUG 13145 / JCM 31913 / LMG 7466 / NCTC 11488 / FDC 602W)</name>
    <name type="common">Vibrio succinogenes</name>
    <dbReference type="NCBI Taxonomy" id="273121"/>
    <lineage>
        <taxon>Bacteria</taxon>
        <taxon>Pseudomonadati</taxon>
        <taxon>Campylobacterota</taxon>
        <taxon>Epsilonproteobacteria</taxon>
        <taxon>Campylobacterales</taxon>
        <taxon>Helicobacteraceae</taxon>
        <taxon>Wolinella</taxon>
    </lineage>
</organism>
<feature type="transmembrane region" description="Helical" evidence="1">
    <location>
        <begin position="140"/>
        <end position="158"/>
    </location>
</feature>
<gene>
    <name evidence="2" type="ordered locus">WS0244</name>
</gene>
<evidence type="ECO:0000313" key="3">
    <source>
        <dbReference type="Proteomes" id="UP000000422"/>
    </source>
</evidence>
<keyword evidence="1" id="KW-0472">Membrane</keyword>
<feature type="transmembrane region" description="Helical" evidence="1">
    <location>
        <begin position="48"/>
        <end position="69"/>
    </location>
</feature>
<evidence type="ECO:0000313" key="2">
    <source>
        <dbReference type="EMBL" id="CAE09400.1"/>
    </source>
</evidence>
<dbReference type="AlphaFoldDB" id="Q7MSP8"/>
<dbReference type="Proteomes" id="UP000000422">
    <property type="component" value="Chromosome"/>
</dbReference>
<evidence type="ECO:0000256" key="1">
    <source>
        <dbReference type="SAM" id="Phobius"/>
    </source>
</evidence>
<dbReference type="RefSeq" id="WP_011138200.1">
    <property type="nucleotide sequence ID" value="NC_005090.1"/>
</dbReference>
<dbReference type="eggNOG" id="ENOG5032PPM">
    <property type="taxonomic scope" value="Bacteria"/>
</dbReference>
<protein>
    <submittedName>
        <fullName evidence="2">Uncharacterized protein</fullName>
    </submittedName>
</protein>
<keyword evidence="3" id="KW-1185">Reference proteome</keyword>